<name>A0A1I3AQ84_9LACT</name>
<evidence type="ECO:0000313" key="2">
    <source>
        <dbReference type="EMBL" id="SFH51879.1"/>
    </source>
</evidence>
<feature type="transmembrane region" description="Helical" evidence="1">
    <location>
        <begin position="231"/>
        <end position="252"/>
    </location>
</feature>
<dbReference type="EMBL" id="FOQE01000001">
    <property type="protein sequence ID" value="SFH51879.1"/>
    <property type="molecule type" value="Genomic_DNA"/>
</dbReference>
<feature type="transmembrane region" description="Helical" evidence="1">
    <location>
        <begin position="264"/>
        <end position="283"/>
    </location>
</feature>
<keyword evidence="1" id="KW-0812">Transmembrane</keyword>
<dbReference type="InterPro" id="IPR025291">
    <property type="entry name" value="DUF4153"/>
</dbReference>
<organism evidence="2 3">
    <name type="scientific">Pisciglobus halotolerans</name>
    <dbReference type="NCBI Taxonomy" id="745365"/>
    <lineage>
        <taxon>Bacteria</taxon>
        <taxon>Bacillati</taxon>
        <taxon>Bacillota</taxon>
        <taxon>Bacilli</taxon>
        <taxon>Lactobacillales</taxon>
        <taxon>Carnobacteriaceae</taxon>
    </lineage>
</organism>
<dbReference type="Proteomes" id="UP000198668">
    <property type="component" value="Unassembled WGS sequence"/>
</dbReference>
<keyword evidence="3" id="KW-1185">Reference proteome</keyword>
<gene>
    <name evidence="2" type="ORF">SAMN04489868_10198</name>
</gene>
<feature type="transmembrane region" description="Helical" evidence="1">
    <location>
        <begin position="142"/>
        <end position="167"/>
    </location>
</feature>
<evidence type="ECO:0000313" key="3">
    <source>
        <dbReference type="Proteomes" id="UP000198668"/>
    </source>
</evidence>
<dbReference type="AlphaFoldDB" id="A0A1I3AQ84"/>
<feature type="transmembrane region" description="Helical" evidence="1">
    <location>
        <begin position="104"/>
        <end position="122"/>
    </location>
</feature>
<proteinExistence type="predicted"/>
<keyword evidence="1" id="KW-1133">Transmembrane helix</keyword>
<evidence type="ECO:0008006" key="4">
    <source>
        <dbReference type="Google" id="ProtNLM"/>
    </source>
</evidence>
<dbReference type="Pfam" id="PF13687">
    <property type="entry name" value="DUF4153"/>
    <property type="match status" value="1"/>
</dbReference>
<feature type="transmembrane region" description="Helical" evidence="1">
    <location>
        <begin position="352"/>
        <end position="373"/>
    </location>
</feature>
<accession>A0A1I3AQ84</accession>
<feature type="transmembrane region" description="Helical" evidence="1">
    <location>
        <begin position="78"/>
        <end position="95"/>
    </location>
</feature>
<protein>
    <recommendedName>
        <fullName evidence="4">DUF4153 domain-containing protein</fullName>
    </recommendedName>
</protein>
<keyword evidence="1" id="KW-0472">Membrane</keyword>
<feature type="transmembrane region" description="Helical" evidence="1">
    <location>
        <begin position="298"/>
        <end position="315"/>
    </location>
</feature>
<sequence length="597" mass="67368">MKIIQSIQQKFQSLILAGSRYPLTLLFLVVLTVYSAMLIETSNFDNEKTYMTLLVGTMLSVVAQQIYERFFSNLTERLLLMGGALLLTMLFYFLLPNETFSLELSIKVGVILFALFIAYIWIPTIKNPVPFHASFLSAFRAFFITLLFTLVLTAGSYFILGAMNVLLFDVDGKVYTHVFNVVASLFAPLFFLSFTPPFLGKKDADLSEKQKAARKQRIDEATTVSNMLNILLSYVVIPLSAVFTIILFVYLLLNIRGSFWTDNLLEPMLVSYAIETILVYLLACNLQTPAANWYRKNIPTILIPIVLLQTIASILKINELGVTHGRYYVILFGFFAVVAGLIFSFLPPQKNGWVAALLLICSAISIMPPIDAFTVSRNNQLHRLESTLKDNQMLVDGKIQPNSSISTQDKETIIKSVDYLQQMDELSTVAWLPDTLLTKDKFKDTFGFSYSGEHTGTAASQQVYLNNSEFLAIPVNGFDYVTSVYLSQDNGSKQQSEELHFSSDETTYILEMTPATSYYSFALYKETKENNQPLLEVDPTEAFDSLLASFSETSMTLDEATTKVYENEQARLQIIVHSINLSTDRVYLDLYLLIDIK</sequence>
<reference evidence="2 3" key="1">
    <citation type="submission" date="2016-10" db="EMBL/GenBank/DDBJ databases">
        <authorList>
            <person name="de Groot N.N."/>
        </authorList>
    </citation>
    <scope>NUCLEOTIDE SEQUENCE [LARGE SCALE GENOMIC DNA]</scope>
    <source>
        <strain evidence="2 3">DSM 27630</strain>
    </source>
</reference>
<evidence type="ECO:0000256" key="1">
    <source>
        <dbReference type="SAM" id="Phobius"/>
    </source>
</evidence>
<feature type="transmembrane region" description="Helical" evidence="1">
    <location>
        <begin position="21"/>
        <end position="39"/>
    </location>
</feature>
<feature type="transmembrane region" description="Helical" evidence="1">
    <location>
        <begin position="327"/>
        <end position="346"/>
    </location>
</feature>
<feature type="transmembrane region" description="Helical" evidence="1">
    <location>
        <begin position="174"/>
        <end position="194"/>
    </location>
</feature>
<dbReference type="RefSeq" id="WP_177186134.1">
    <property type="nucleotide sequence ID" value="NZ_FOQE01000001.1"/>
</dbReference>